<evidence type="ECO:0000256" key="2">
    <source>
        <dbReference type="ARBA" id="ARBA00022553"/>
    </source>
</evidence>
<dbReference type="PANTHER" id="PTHR45527">
    <property type="entry name" value="NONRIBOSOMAL PEPTIDE SYNTHETASE"/>
    <property type="match status" value="1"/>
</dbReference>
<accession>A0ABM6SJH5</accession>
<dbReference type="InterPro" id="IPR009081">
    <property type="entry name" value="PP-bd_ACP"/>
</dbReference>
<dbReference type="SUPFAM" id="SSF56801">
    <property type="entry name" value="Acetyl-CoA synthetase-like"/>
    <property type="match status" value="1"/>
</dbReference>
<evidence type="ECO:0000259" key="4">
    <source>
        <dbReference type="PROSITE" id="PS50075"/>
    </source>
</evidence>
<dbReference type="Pfam" id="PF00501">
    <property type="entry name" value="AMP-binding"/>
    <property type="match status" value="1"/>
</dbReference>
<keyword evidence="1" id="KW-0596">Phosphopantetheine</keyword>
<dbReference type="InterPro" id="IPR000873">
    <property type="entry name" value="AMP-dep_synth/lig_dom"/>
</dbReference>
<feature type="region of interest" description="Disordered" evidence="3">
    <location>
        <begin position="117"/>
        <end position="151"/>
    </location>
</feature>
<proteinExistence type="predicted"/>
<dbReference type="PROSITE" id="PS50075">
    <property type="entry name" value="CARRIER"/>
    <property type="match status" value="1"/>
</dbReference>
<evidence type="ECO:0000256" key="3">
    <source>
        <dbReference type="SAM" id="MobiDB-lite"/>
    </source>
</evidence>
<evidence type="ECO:0000256" key="1">
    <source>
        <dbReference type="ARBA" id="ARBA00022450"/>
    </source>
</evidence>
<organism evidence="5 6">
    <name type="scientific">Streptomyces dengpaensis</name>
    <dbReference type="NCBI Taxonomy" id="2049881"/>
    <lineage>
        <taxon>Bacteria</taxon>
        <taxon>Bacillati</taxon>
        <taxon>Actinomycetota</taxon>
        <taxon>Actinomycetes</taxon>
        <taxon>Kitasatosporales</taxon>
        <taxon>Streptomycetaceae</taxon>
        <taxon>Streptomyces</taxon>
    </lineage>
</organism>
<dbReference type="Gene3D" id="3.40.50.12780">
    <property type="entry name" value="N-terminal domain of ligase-like"/>
    <property type="match status" value="1"/>
</dbReference>
<dbReference type="Gene3D" id="3.30.300.30">
    <property type="match status" value="1"/>
</dbReference>
<feature type="domain" description="Carrier" evidence="4">
    <location>
        <begin position="523"/>
        <end position="598"/>
    </location>
</feature>
<dbReference type="SMART" id="SM00823">
    <property type="entry name" value="PKS_PP"/>
    <property type="match status" value="1"/>
</dbReference>
<dbReference type="InterPro" id="IPR042099">
    <property type="entry name" value="ANL_N_sf"/>
</dbReference>
<dbReference type="InterPro" id="IPR020845">
    <property type="entry name" value="AMP-binding_CS"/>
</dbReference>
<dbReference type="InterPro" id="IPR045851">
    <property type="entry name" value="AMP-bd_C_sf"/>
</dbReference>
<dbReference type="InterPro" id="IPR025110">
    <property type="entry name" value="AMP-bd_C"/>
</dbReference>
<dbReference type="Pfam" id="PF13193">
    <property type="entry name" value="AMP-binding_C"/>
    <property type="match status" value="1"/>
</dbReference>
<dbReference type="InterPro" id="IPR020806">
    <property type="entry name" value="PKS_PP-bd"/>
</dbReference>
<keyword evidence="6" id="KW-1185">Reference proteome</keyword>
<keyword evidence="2" id="KW-0597">Phosphoprotein</keyword>
<name>A0ABM6SJH5_9ACTN</name>
<gene>
    <name evidence="5" type="ORF">C4B68_01210</name>
</gene>
<dbReference type="PROSITE" id="PS00455">
    <property type="entry name" value="AMP_BINDING"/>
    <property type="match status" value="1"/>
</dbReference>
<dbReference type="CDD" id="cd05930">
    <property type="entry name" value="A_NRPS"/>
    <property type="match status" value="1"/>
</dbReference>
<dbReference type="EMBL" id="CP026652">
    <property type="protein sequence ID" value="AVH54668.1"/>
    <property type="molecule type" value="Genomic_DNA"/>
</dbReference>
<dbReference type="Gene3D" id="1.10.1200.10">
    <property type="entry name" value="ACP-like"/>
    <property type="match status" value="1"/>
</dbReference>
<evidence type="ECO:0000313" key="5">
    <source>
        <dbReference type="EMBL" id="AVH54668.1"/>
    </source>
</evidence>
<dbReference type="InterPro" id="IPR010071">
    <property type="entry name" value="AA_adenyl_dom"/>
</dbReference>
<dbReference type="NCBIfam" id="TIGR01733">
    <property type="entry name" value="AA-adenyl-dom"/>
    <property type="match status" value="1"/>
</dbReference>
<reference evidence="5 6" key="1">
    <citation type="submission" date="2018-02" db="EMBL/GenBank/DDBJ databases">
        <title>Complete genome sequence of Streptomyces dengpaensis, the producer of angucyclines.</title>
        <authorList>
            <person name="Yumei L."/>
        </authorList>
    </citation>
    <scope>NUCLEOTIDE SEQUENCE [LARGE SCALE GENOMIC DNA]</scope>
    <source>
        <strain evidence="5 6">XZHG99</strain>
    </source>
</reference>
<protein>
    <recommendedName>
        <fullName evidence="4">Carrier domain-containing protein</fullName>
    </recommendedName>
</protein>
<evidence type="ECO:0000313" key="6">
    <source>
        <dbReference type="Proteomes" id="UP000238413"/>
    </source>
</evidence>
<dbReference type="Pfam" id="PF00550">
    <property type="entry name" value="PP-binding"/>
    <property type="match status" value="1"/>
</dbReference>
<dbReference type="Proteomes" id="UP000238413">
    <property type="component" value="Chromosome"/>
</dbReference>
<dbReference type="SUPFAM" id="SSF47336">
    <property type="entry name" value="ACP-like"/>
    <property type="match status" value="1"/>
</dbReference>
<dbReference type="RefSeq" id="WP_099505107.1">
    <property type="nucleotide sequence ID" value="NZ_CP026652.1"/>
</dbReference>
<sequence>MELTEAAAEARLDRLLLRQWEREPDLPALIHGDVVVTAGELEDRVLALAGALRDRGVVDGDRVAVYQPRSIEFVVSVLAVVFAGAAHVAFDVGDPPERTRHEIEDCAPRLVITDPHGAARLDPPVPVLSLDGRRLPPPRTPRPHTDGAPEAPAVVLFTSGSTGRPKASIISHAAVASRMVAFQSGHPMGPGDRVLHHTTCTFDLYLAELYWPLLVGAAVVIAEPGRQRDAAHLAQLIRDAHVTTLCCVPSLLELFLLDRDGDERYDGLKYVIVGGEALAPDLVRRFHARSTASLTNIYGPSECTVFATAWTCPRHPDPDLVLIGPPIPDTTVHLLDENRQPVPDGQPGEVYIGGVGVADGYLGRPELTAERFVTGVPGTEGRLYRTGDLARRHADGALEFLGRIDHQVKIRGVRVETGEIEATALRCPGVRQAAVVAAGDGSDKRLYAFVVPEPDADRAALPDEMRERLGEWLPQAMLPSAIAVLDALPLTQNGKLDRRLLSERALAERPASPTPLPAATDLSTPDRMEDLVSGIWRAVLGVPRLARDEDFFDIGGDSFRAVQVMGAVQDALGRKVPLDVLLRRPTVQMFSAGLLALTKNEEPSR</sequence>
<dbReference type="InterPro" id="IPR036736">
    <property type="entry name" value="ACP-like_sf"/>
</dbReference>
<dbReference type="PANTHER" id="PTHR45527:SF1">
    <property type="entry name" value="FATTY ACID SYNTHASE"/>
    <property type="match status" value="1"/>
</dbReference>